<dbReference type="RefSeq" id="WP_007503426.1">
    <property type="nucleotide sequence ID" value="NZ_AFCE01000095.1"/>
</dbReference>
<feature type="transmembrane region" description="Helical" evidence="6">
    <location>
        <begin position="423"/>
        <end position="444"/>
    </location>
</feature>
<dbReference type="InterPro" id="IPR047218">
    <property type="entry name" value="YocR/YhdH-like"/>
</dbReference>
<keyword evidence="2" id="KW-0813">Transport</keyword>
<dbReference type="Proteomes" id="UP000825179">
    <property type="component" value="Chromosome"/>
</dbReference>
<evidence type="ECO:0000313" key="7">
    <source>
        <dbReference type="EMBL" id="EGL83605.1"/>
    </source>
</evidence>
<organism evidence="7 9">
    <name type="scientific">Caldalkalibacillus thermarum (strain TA2.A1)</name>
    <dbReference type="NCBI Taxonomy" id="986075"/>
    <lineage>
        <taxon>Bacteria</taxon>
        <taxon>Bacillati</taxon>
        <taxon>Bacillota</taxon>
        <taxon>Bacilli</taxon>
        <taxon>Bacillales</taxon>
        <taxon>Bacillaceae</taxon>
        <taxon>Caldalkalibacillus</taxon>
    </lineage>
</organism>
<dbReference type="PRINTS" id="PR00176">
    <property type="entry name" value="NANEUSMPORT"/>
</dbReference>
<evidence type="ECO:0000256" key="2">
    <source>
        <dbReference type="ARBA" id="ARBA00022448"/>
    </source>
</evidence>
<evidence type="ECO:0000256" key="6">
    <source>
        <dbReference type="SAM" id="Phobius"/>
    </source>
</evidence>
<sequence length="447" mass="48542">MNNSREQWGTRLGFMLAAAGSAIGLGNIWRFPFVAGEGGGGAFVLIYLGFALLIGLPLMIGEIAVGRKGQANAMESYQAILPERPWYVTGFIGIVINFMVLCFYSVVAGWTLYYFVLALTGRLLTGEEARYGELFGQFISSPSAPVIWQALLMVIVILIVARGVKQGIERWNNILMPSLFVLLLVLTIRSLTLPGSGEGLAFFLKPDFSSVTPSVVLAALGQAFFSLSLATGVYVTYGSYCRANTHIPGNAGGIVFFDVLVAIIAGLIIFPAVFHFGIDPARGPDLVFVTFPAIFERMVLGGVFAVLFFFCIFLAALTSAISLLEVVVAYVRECWALHRLTATWLTGAAAFVVGLPCALSFGPLAGVTLLDRTAFDWFDFLAASVLMPFAGLLLALFLGWGWKPEQVKAEVEREGVRFPLFTLWRFLIRYVIPAALVIILLQSVGVI</sequence>
<reference evidence="7 9" key="1">
    <citation type="journal article" date="2011" name="J. Bacteriol.">
        <title>Draft genome sequence of the thermoalkaliphilic Caldalkalibacillus thermarum strain TA2.A1.</title>
        <authorList>
            <person name="Kalamorz F."/>
            <person name="Keis S."/>
            <person name="McMillan D.G."/>
            <person name="Olsson K."/>
            <person name="Stanton J.A."/>
            <person name="Stockwell P."/>
            <person name="Black M.A."/>
            <person name="Klingeman D.M."/>
            <person name="Land M.L."/>
            <person name="Han C.S."/>
            <person name="Martin S.L."/>
            <person name="Becher S.A."/>
            <person name="Peddie C.J."/>
            <person name="Morgan H.W."/>
            <person name="Matthies D."/>
            <person name="Preiss L."/>
            <person name="Meier T."/>
            <person name="Brown S.D."/>
            <person name="Cook G.M."/>
        </authorList>
    </citation>
    <scope>NUCLEOTIDE SEQUENCE [LARGE SCALE GENOMIC DNA]</scope>
    <source>
        <strain evidence="7 9">TA2.A1</strain>
    </source>
</reference>
<proteinExistence type="predicted"/>
<feature type="transmembrane region" description="Helical" evidence="6">
    <location>
        <begin position="211"/>
        <end position="235"/>
    </location>
</feature>
<dbReference type="OrthoDB" id="9762833at2"/>
<dbReference type="InterPro" id="IPR037272">
    <property type="entry name" value="SNS_sf"/>
</dbReference>
<dbReference type="eggNOG" id="COG0733">
    <property type="taxonomic scope" value="Bacteria"/>
</dbReference>
<evidence type="ECO:0000256" key="3">
    <source>
        <dbReference type="ARBA" id="ARBA00022692"/>
    </source>
</evidence>
<evidence type="ECO:0000313" key="10">
    <source>
        <dbReference type="Proteomes" id="UP000825179"/>
    </source>
</evidence>
<feature type="transmembrane region" description="Helical" evidence="6">
    <location>
        <begin position="343"/>
        <end position="365"/>
    </location>
</feature>
<evidence type="ECO:0000256" key="4">
    <source>
        <dbReference type="ARBA" id="ARBA00022989"/>
    </source>
</evidence>
<feature type="transmembrane region" description="Helical" evidence="6">
    <location>
        <begin position="86"/>
        <end position="116"/>
    </location>
</feature>
<feature type="transmembrane region" description="Helical" evidence="6">
    <location>
        <begin position="171"/>
        <end position="191"/>
    </location>
</feature>
<evidence type="ECO:0000256" key="1">
    <source>
        <dbReference type="ARBA" id="ARBA00004141"/>
    </source>
</evidence>
<name>F5L4Z2_CALTT</name>
<dbReference type="InterPro" id="IPR000175">
    <property type="entry name" value="Na/ntran_symport"/>
</dbReference>
<dbReference type="EMBL" id="CP082237">
    <property type="protein sequence ID" value="QZT32515.1"/>
    <property type="molecule type" value="Genomic_DNA"/>
</dbReference>
<gene>
    <name evidence="7" type="ORF">CathTA2_0855</name>
    <name evidence="8" type="ORF">HUR95_08810</name>
</gene>
<dbReference type="PANTHER" id="PTHR42948:SF1">
    <property type="entry name" value="TRANSPORTER"/>
    <property type="match status" value="1"/>
</dbReference>
<comment type="subcellular location">
    <subcellularLocation>
        <location evidence="1">Membrane</location>
        <topology evidence="1">Multi-pass membrane protein</topology>
    </subcellularLocation>
</comment>
<accession>F5L4Z2</accession>
<reference evidence="8" key="3">
    <citation type="submission" date="2021-08" db="EMBL/GenBank/DDBJ databases">
        <authorList>
            <person name="de Jong S."/>
            <person name="van den Broek M."/>
            <person name="Merkel A."/>
            <person name="de la Torre Cortes P."/>
            <person name="Kalamorz F."/>
            <person name="Cook G."/>
            <person name="van Loosdrecht M."/>
            <person name="McMillan D."/>
        </authorList>
    </citation>
    <scope>NUCLEOTIDE SEQUENCE</scope>
    <source>
        <strain evidence="8">TA2.A1</strain>
    </source>
</reference>
<protein>
    <submittedName>
        <fullName evidence="8">Sodium-dependent transporter</fullName>
    </submittedName>
    <submittedName>
        <fullName evidence="7">Sodium:neurotransmitter symporter</fullName>
    </submittedName>
</protein>
<keyword evidence="3 6" id="KW-0812">Transmembrane</keyword>
<dbReference type="Proteomes" id="UP000010716">
    <property type="component" value="Unassembled WGS sequence"/>
</dbReference>
<dbReference type="PROSITE" id="PS50267">
    <property type="entry name" value="NA_NEUROTRAN_SYMP_3"/>
    <property type="match status" value="1"/>
</dbReference>
<dbReference type="SUPFAM" id="SSF161070">
    <property type="entry name" value="SNF-like"/>
    <property type="match status" value="1"/>
</dbReference>
<dbReference type="KEGG" id="cthu:HUR95_08810"/>
<evidence type="ECO:0000256" key="5">
    <source>
        <dbReference type="ARBA" id="ARBA00023136"/>
    </source>
</evidence>
<feature type="transmembrane region" description="Helical" evidence="6">
    <location>
        <begin position="146"/>
        <end position="164"/>
    </location>
</feature>
<feature type="transmembrane region" description="Helical" evidence="6">
    <location>
        <begin position="298"/>
        <end position="331"/>
    </location>
</feature>
<dbReference type="Pfam" id="PF00209">
    <property type="entry name" value="SNF"/>
    <property type="match status" value="2"/>
</dbReference>
<feature type="transmembrane region" description="Helical" evidence="6">
    <location>
        <begin position="12"/>
        <end position="29"/>
    </location>
</feature>
<keyword evidence="10" id="KW-1185">Reference proteome</keyword>
<reference evidence="8 10" key="2">
    <citation type="journal article" date="2020" name="Extremophiles">
        <title>Genomic analysis of Caldalkalibacillus thermarum TA2.A1 reveals aerobic alkaliphilic metabolism and evolutionary hallmarks linking alkaliphilic bacteria and plant life.</title>
        <authorList>
            <person name="de Jong S.I."/>
            <person name="van den Broek M.A."/>
            <person name="Merkel A.Y."/>
            <person name="de la Torre Cortes P."/>
            <person name="Kalamorz F."/>
            <person name="Cook G.M."/>
            <person name="van Loosdrecht M.C.M."/>
            <person name="McMillan D.G.G."/>
        </authorList>
    </citation>
    <scope>NUCLEOTIDE SEQUENCE [LARGE SCALE GENOMIC DNA]</scope>
    <source>
        <strain evidence="8 10">TA2.A1</strain>
    </source>
</reference>
<dbReference type="CDD" id="cd10336">
    <property type="entry name" value="SLC6sbd_Tyt1-Like"/>
    <property type="match status" value="1"/>
</dbReference>
<dbReference type="AlphaFoldDB" id="F5L4Z2"/>
<dbReference type="PANTHER" id="PTHR42948">
    <property type="entry name" value="TRANSPORTER"/>
    <property type="match status" value="1"/>
</dbReference>
<dbReference type="GO" id="GO:0016020">
    <property type="term" value="C:membrane"/>
    <property type="evidence" value="ECO:0007669"/>
    <property type="project" value="UniProtKB-SubCell"/>
</dbReference>
<dbReference type="EMBL" id="AFCE01000095">
    <property type="protein sequence ID" value="EGL83605.1"/>
    <property type="molecule type" value="Genomic_DNA"/>
</dbReference>
<keyword evidence="4 6" id="KW-1133">Transmembrane helix</keyword>
<feature type="transmembrane region" description="Helical" evidence="6">
    <location>
        <begin position="377"/>
        <end position="402"/>
    </location>
</feature>
<evidence type="ECO:0000313" key="9">
    <source>
        <dbReference type="Proteomes" id="UP000010716"/>
    </source>
</evidence>
<dbReference type="NCBIfam" id="NF037979">
    <property type="entry name" value="Na_transp"/>
    <property type="match status" value="1"/>
</dbReference>
<keyword evidence="5 6" id="KW-0472">Membrane</keyword>
<feature type="transmembrane region" description="Helical" evidence="6">
    <location>
        <begin position="41"/>
        <end position="65"/>
    </location>
</feature>
<feature type="transmembrane region" description="Helical" evidence="6">
    <location>
        <begin position="255"/>
        <end position="278"/>
    </location>
</feature>
<evidence type="ECO:0000313" key="8">
    <source>
        <dbReference type="EMBL" id="QZT32515.1"/>
    </source>
</evidence>